<protein>
    <recommendedName>
        <fullName evidence="5">YneQ</fullName>
    </recommendedName>
</protein>
<name>A0A090ZE21_PAEMA</name>
<gene>
    <name evidence="1" type="ORF">DJ90_5304</name>
    <name evidence="2" type="ORF">GNQ08_22365</name>
</gene>
<dbReference type="GeneID" id="77011417"/>
<keyword evidence="3" id="KW-1185">Reference proteome</keyword>
<evidence type="ECO:0000313" key="3">
    <source>
        <dbReference type="Proteomes" id="UP000029278"/>
    </source>
</evidence>
<dbReference type="OrthoDB" id="2361368at2"/>
<dbReference type="STRING" id="44252.DJ90_5304"/>
<dbReference type="RefSeq" id="WP_036619677.1">
    <property type="nucleotide sequence ID" value="NZ_BOSD01000026.1"/>
</dbReference>
<evidence type="ECO:0000313" key="2">
    <source>
        <dbReference type="EMBL" id="MUG25114.1"/>
    </source>
</evidence>
<dbReference type="Proteomes" id="UP000029278">
    <property type="component" value="Unassembled WGS sequence"/>
</dbReference>
<dbReference type="AlphaFoldDB" id="A0A090ZE21"/>
<proteinExistence type="predicted"/>
<organism evidence="1 3">
    <name type="scientific">Paenibacillus macerans</name>
    <name type="common">Bacillus macerans</name>
    <dbReference type="NCBI Taxonomy" id="44252"/>
    <lineage>
        <taxon>Bacteria</taxon>
        <taxon>Bacillati</taxon>
        <taxon>Bacillota</taxon>
        <taxon>Bacilli</taxon>
        <taxon>Bacillales</taxon>
        <taxon>Paenibacillaceae</taxon>
        <taxon>Paenibacillus</taxon>
    </lineage>
</organism>
<evidence type="ECO:0008006" key="5">
    <source>
        <dbReference type="Google" id="ProtNLM"/>
    </source>
</evidence>
<evidence type="ECO:0000313" key="1">
    <source>
        <dbReference type="EMBL" id="KFN08653.1"/>
    </source>
</evidence>
<comment type="caution">
    <text evidence="1">The sequence shown here is derived from an EMBL/GenBank/DDBJ whole genome shotgun (WGS) entry which is preliminary data.</text>
</comment>
<dbReference type="EMBL" id="JMQA01000027">
    <property type="protein sequence ID" value="KFN08653.1"/>
    <property type="molecule type" value="Genomic_DNA"/>
</dbReference>
<dbReference type="Proteomes" id="UP000442469">
    <property type="component" value="Unassembled WGS sequence"/>
</dbReference>
<sequence length="108" mass="12591">MAFGVTREELNEWKRNVARGDIAYLTHYWLDPRFPGAKTVTKVGCSDLGRLASWCREHGLDPKYIHNRSPFPHFDLIGPKQREILRKEGLWSQLERFKLNGPPEQKST</sequence>
<dbReference type="HOGENOM" id="CLU_153135_0_0_9"/>
<dbReference type="PATRIC" id="fig|44252.3.peg.2961"/>
<reference evidence="1 3" key="1">
    <citation type="submission" date="2014-04" db="EMBL/GenBank/DDBJ databases">
        <authorList>
            <person name="Bishop-Lilly K.A."/>
            <person name="Broomall S.M."/>
            <person name="Chain P.S."/>
            <person name="Chertkov O."/>
            <person name="Coyne S.R."/>
            <person name="Daligault H.E."/>
            <person name="Davenport K.W."/>
            <person name="Erkkila T."/>
            <person name="Frey K.G."/>
            <person name="Gibbons H.S."/>
            <person name="Gu W."/>
            <person name="Jaissle J."/>
            <person name="Johnson S.L."/>
            <person name="Koroleva G.I."/>
            <person name="Ladner J.T."/>
            <person name="Lo C.-C."/>
            <person name="Minogue T.D."/>
            <person name="Munk C."/>
            <person name="Palacios G.F."/>
            <person name="Redden C.L."/>
            <person name="Rosenzweig C.N."/>
            <person name="Scholz M.B."/>
            <person name="Teshima H."/>
            <person name="Xu Y."/>
        </authorList>
    </citation>
    <scope>NUCLEOTIDE SEQUENCE [LARGE SCALE GENOMIC DNA]</scope>
    <source>
        <strain evidence="1 3">8244</strain>
    </source>
</reference>
<dbReference type="EMBL" id="WNZZ01000021">
    <property type="protein sequence ID" value="MUG25114.1"/>
    <property type="molecule type" value="Genomic_DNA"/>
</dbReference>
<evidence type="ECO:0000313" key="4">
    <source>
        <dbReference type="Proteomes" id="UP000442469"/>
    </source>
</evidence>
<reference evidence="2 4" key="2">
    <citation type="submission" date="2019-11" db="EMBL/GenBank/DDBJ databases">
        <title>Draft genome sequences of five Paenibacillus species of dairy origin.</title>
        <authorList>
            <person name="Olajide A.M."/>
            <person name="Chen S."/>
            <person name="Lapointe G."/>
        </authorList>
    </citation>
    <scope>NUCLEOTIDE SEQUENCE [LARGE SCALE GENOMIC DNA]</scope>
    <source>
        <strain evidence="2 4">3CT49</strain>
    </source>
</reference>
<accession>A0A090ZE21</accession>